<keyword evidence="9" id="KW-1185">Reference proteome</keyword>
<gene>
    <name evidence="8" type="ORF">GDO81_021632</name>
</gene>
<dbReference type="Pfam" id="PF01428">
    <property type="entry name" value="zf-AN1"/>
    <property type="match status" value="2"/>
</dbReference>
<dbReference type="SMART" id="SM00726">
    <property type="entry name" value="UIM"/>
    <property type="match status" value="2"/>
</dbReference>
<feature type="region of interest" description="Disordered" evidence="6">
    <location>
        <begin position="149"/>
        <end position="198"/>
    </location>
</feature>
<evidence type="ECO:0000256" key="6">
    <source>
        <dbReference type="SAM" id="MobiDB-lite"/>
    </source>
</evidence>
<protein>
    <recommendedName>
        <fullName evidence="7">AN1-type domain-containing protein</fullName>
    </recommendedName>
</protein>
<feature type="compositionally biased region" description="Low complexity" evidence="6">
    <location>
        <begin position="149"/>
        <end position="193"/>
    </location>
</feature>
<feature type="region of interest" description="Disordered" evidence="6">
    <location>
        <begin position="212"/>
        <end position="233"/>
    </location>
</feature>
<comment type="caution">
    <text evidence="8">The sequence shown here is derived from an EMBL/GenBank/DDBJ whole genome shotgun (WGS) entry which is preliminary data.</text>
</comment>
<keyword evidence="4" id="KW-0862">Zinc</keyword>
<dbReference type="SUPFAM" id="SSF118310">
    <property type="entry name" value="AN1-like Zinc finger"/>
    <property type="match status" value="2"/>
</dbReference>
<dbReference type="PANTHER" id="PTHR14677:SF43">
    <property type="entry name" value="AN1-TYPE ZINC FINGER PROTEIN 2B ISOFORM X1"/>
    <property type="match status" value="1"/>
</dbReference>
<dbReference type="PANTHER" id="PTHR14677">
    <property type="entry name" value="ARSENITE INDUCUBLE RNA ASSOCIATED PROTEIN AIP-1-RELATED"/>
    <property type="match status" value="1"/>
</dbReference>
<dbReference type="SMART" id="SM00154">
    <property type="entry name" value="ZnF_AN1"/>
    <property type="match status" value="2"/>
</dbReference>
<dbReference type="Pfam" id="PF25403">
    <property type="entry name" value="zf-C2H2_ZFAND2"/>
    <property type="match status" value="1"/>
</dbReference>
<evidence type="ECO:0000256" key="4">
    <source>
        <dbReference type="ARBA" id="ARBA00022833"/>
    </source>
</evidence>
<evidence type="ECO:0000256" key="1">
    <source>
        <dbReference type="ARBA" id="ARBA00022723"/>
    </source>
</evidence>
<feature type="domain" description="AN1-type" evidence="7">
    <location>
        <begin position="95"/>
        <end position="143"/>
    </location>
</feature>
<organism evidence="8 9">
    <name type="scientific">Engystomops pustulosus</name>
    <name type="common">Tungara frog</name>
    <name type="synonym">Physalaemus pustulosus</name>
    <dbReference type="NCBI Taxonomy" id="76066"/>
    <lineage>
        <taxon>Eukaryota</taxon>
        <taxon>Metazoa</taxon>
        <taxon>Chordata</taxon>
        <taxon>Craniata</taxon>
        <taxon>Vertebrata</taxon>
        <taxon>Euteleostomi</taxon>
        <taxon>Amphibia</taxon>
        <taxon>Batrachia</taxon>
        <taxon>Anura</taxon>
        <taxon>Neobatrachia</taxon>
        <taxon>Hyloidea</taxon>
        <taxon>Leptodactylidae</taxon>
        <taxon>Leiuperinae</taxon>
        <taxon>Engystomops</taxon>
    </lineage>
</organism>
<dbReference type="FunFam" id="4.10.1110.10:FF:000004">
    <property type="entry name" value="AN1-type zinc finger protein 2B isoform X1"/>
    <property type="match status" value="1"/>
</dbReference>
<dbReference type="InterPro" id="IPR035896">
    <property type="entry name" value="AN1-like_Znf"/>
</dbReference>
<dbReference type="GO" id="GO:0005783">
    <property type="term" value="C:endoplasmic reticulum"/>
    <property type="evidence" value="ECO:0007669"/>
    <property type="project" value="TreeGrafter"/>
</dbReference>
<proteinExistence type="predicted"/>
<keyword evidence="1" id="KW-0479">Metal-binding</keyword>
<dbReference type="Gene3D" id="4.10.1110.10">
    <property type="entry name" value="AN1-like Zinc finger"/>
    <property type="match status" value="2"/>
</dbReference>
<sequence>MGKHEIEIFIGPSISSYPADFLPLKCDACEQIFCKDHITYALHSCSSAYKKDVQVPVCPLCNTPIPVKRGQTPDIVVGEHIDRDCKSDPAQQKRKIFTNKCGKPGCRQKELMKVICDDCHGNFCLKHRHPLDHECKGKSAPISRAGHAALLRSQASSSSKAPASSSHTASKPATQPQRSRASVPSAQPPAAAALQNGLTEEEALQRALEMSLAESAQAAPQQHSSQEEEDLALARALSASEEEYRRQQAVSTDRLRFIVCMGSYGRSASPHSYLQGDTKRDTIISHRCPVPSSITQIGLMLFFSCGGAAADHRCSGLWVTL</sequence>
<accession>A0AAV6ZBZ2</accession>
<evidence type="ECO:0000259" key="7">
    <source>
        <dbReference type="PROSITE" id="PS51039"/>
    </source>
</evidence>
<dbReference type="PROSITE" id="PS51039">
    <property type="entry name" value="ZF_AN1"/>
    <property type="match status" value="1"/>
</dbReference>
<dbReference type="InterPro" id="IPR000058">
    <property type="entry name" value="Znf_AN1"/>
</dbReference>
<evidence type="ECO:0000256" key="5">
    <source>
        <dbReference type="PROSITE-ProRule" id="PRU00449"/>
    </source>
</evidence>
<evidence type="ECO:0000256" key="3">
    <source>
        <dbReference type="ARBA" id="ARBA00022771"/>
    </source>
</evidence>
<dbReference type="Proteomes" id="UP000824782">
    <property type="component" value="Unassembled WGS sequence"/>
</dbReference>
<name>A0AAV6ZBZ2_ENGPU</name>
<dbReference type="InterPro" id="IPR057357">
    <property type="entry name" value="Znf-C2H2_ZFAND2A/B"/>
</dbReference>
<evidence type="ECO:0000313" key="8">
    <source>
        <dbReference type="EMBL" id="KAG8544895.1"/>
    </source>
</evidence>
<dbReference type="Pfam" id="PF02809">
    <property type="entry name" value="UIM"/>
    <property type="match status" value="2"/>
</dbReference>
<dbReference type="EMBL" id="WNYA01001895">
    <property type="protein sequence ID" value="KAG8544895.1"/>
    <property type="molecule type" value="Genomic_DNA"/>
</dbReference>
<keyword evidence="2" id="KW-0677">Repeat</keyword>
<dbReference type="PROSITE" id="PS50330">
    <property type="entry name" value="UIM"/>
    <property type="match status" value="1"/>
</dbReference>
<dbReference type="InterPro" id="IPR003903">
    <property type="entry name" value="UIM_dom"/>
</dbReference>
<reference evidence="8" key="1">
    <citation type="thesis" date="2020" institute="ProQuest LLC" country="789 East Eisenhower Parkway, Ann Arbor, MI, USA">
        <title>Comparative Genomics and Chromosome Evolution.</title>
        <authorList>
            <person name="Mudd A.B."/>
        </authorList>
    </citation>
    <scope>NUCLEOTIDE SEQUENCE</scope>
    <source>
        <strain evidence="8">237g6f4</strain>
        <tissue evidence="8">Blood</tissue>
    </source>
</reference>
<dbReference type="GO" id="GO:0045047">
    <property type="term" value="P:protein targeting to ER"/>
    <property type="evidence" value="ECO:0007669"/>
    <property type="project" value="TreeGrafter"/>
</dbReference>
<dbReference type="GO" id="GO:0043161">
    <property type="term" value="P:proteasome-mediated ubiquitin-dependent protein catabolic process"/>
    <property type="evidence" value="ECO:0007669"/>
    <property type="project" value="TreeGrafter"/>
</dbReference>
<dbReference type="GO" id="GO:0008270">
    <property type="term" value="F:zinc ion binding"/>
    <property type="evidence" value="ECO:0007669"/>
    <property type="project" value="UniProtKB-KW"/>
</dbReference>
<dbReference type="AlphaFoldDB" id="A0AAV6ZBZ2"/>
<evidence type="ECO:0000256" key="2">
    <source>
        <dbReference type="ARBA" id="ARBA00022737"/>
    </source>
</evidence>
<evidence type="ECO:0000313" key="9">
    <source>
        <dbReference type="Proteomes" id="UP000824782"/>
    </source>
</evidence>
<keyword evidence="3 5" id="KW-0863">Zinc-finger</keyword>
<feature type="compositionally biased region" description="Low complexity" evidence="6">
    <location>
        <begin position="213"/>
        <end position="224"/>
    </location>
</feature>